<sequence>MSLKIRTFLLPVQYLLEVEPYVPKDSKGNLLERQTFDPKKVAKVFRHYVRETENLLIANLIFIPHFKHHHHTIYVMNKYTGTLDIFDSRRYAQLKHTTRNKHHEDRVAIITRMVAVMKEVCGEAAFNKHNVVNWEMAADRCNFTKMPEQGANECGFYALKVPRSFGGIKFVEKIAKKDRRVEDWKAEYMYQLLLHPKNTISPSQWPTLLHDLCLLLSLASQTTQPSL</sequence>
<proteinExistence type="predicted"/>
<evidence type="ECO:0000313" key="1">
    <source>
        <dbReference type="EnsemblPlants" id="AVESA.00010b.r2.4CG1312500.1.CDS"/>
    </source>
</evidence>
<name>A0ACD5WXG2_AVESA</name>
<accession>A0ACD5WXG2</accession>
<dbReference type="EnsemblPlants" id="AVESA.00010b.r2.4CG1312500.1">
    <property type="protein sequence ID" value="AVESA.00010b.r2.4CG1312500.1.CDS"/>
    <property type="gene ID" value="AVESA.00010b.r2.4CG1312500"/>
</dbReference>
<keyword evidence="2" id="KW-1185">Reference proteome</keyword>
<evidence type="ECO:0000313" key="2">
    <source>
        <dbReference type="Proteomes" id="UP001732700"/>
    </source>
</evidence>
<organism evidence="1 2">
    <name type="scientific">Avena sativa</name>
    <name type="common">Oat</name>
    <dbReference type="NCBI Taxonomy" id="4498"/>
    <lineage>
        <taxon>Eukaryota</taxon>
        <taxon>Viridiplantae</taxon>
        <taxon>Streptophyta</taxon>
        <taxon>Embryophyta</taxon>
        <taxon>Tracheophyta</taxon>
        <taxon>Spermatophyta</taxon>
        <taxon>Magnoliopsida</taxon>
        <taxon>Liliopsida</taxon>
        <taxon>Poales</taxon>
        <taxon>Poaceae</taxon>
        <taxon>BOP clade</taxon>
        <taxon>Pooideae</taxon>
        <taxon>Poodae</taxon>
        <taxon>Poeae</taxon>
        <taxon>Poeae Chloroplast Group 1 (Aveneae type)</taxon>
        <taxon>Aveninae</taxon>
        <taxon>Avena</taxon>
    </lineage>
</organism>
<protein>
    <submittedName>
        <fullName evidence="1">Uncharacterized protein</fullName>
    </submittedName>
</protein>
<reference evidence="1" key="2">
    <citation type="submission" date="2025-09" db="UniProtKB">
        <authorList>
            <consortium name="EnsemblPlants"/>
        </authorList>
    </citation>
    <scope>IDENTIFICATION</scope>
</reference>
<dbReference type="Proteomes" id="UP001732700">
    <property type="component" value="Chromosome 4C"/>
</dbReference>
<reference evidence="1" key="1">
    <citation type="submission" date="2021-05" db="EMBL/GenBank/DDBJ databases">
        <authorList>
            <person name="Scholz U."/>
            <person name="Mascher M."/>
            <person name="Fiebig A."/>
        </authorList>
    </citation>
    <scope>NUCLEOTIDE SEQUENCE [LARGE SCALE GENOMIC DNA]</scope>
</reference>